<dbReference type="InterPro" id="IPR002575">
    <property type="entry name" value="Aminoglycoside_PTrfase"/>
</dbReference>
<dbReference type="Pfam" id="PF01636">
    <property type="entry name" value="APH"/>
    <property type="match status" value="1"/>
</dbReference>
<dbReference type="SUPFAM" id="SSF56112">
    <property type="entry name" value="Protein kinase-like (PK-like)"/>
    <property type="match status" value="1"/>
</dbReference>
<reference evidence="2 3" key="1">
    <citation type="submission" date="2019-01" db="EMBL/GenBank/DDBJ databases">
        <title>Lujinxingia litoralis gen. nov., sp. nov. and Lujinxingia sediminis gen. nov., sp. nov., new members in the order Bradymonadales, isolated from coastal sediment.</title>
        <authorList>
            <person name="Li C.-M."/>
        </authorList>
    </citation>
    <scope>NUCLEOTIDE SEQUENCE [LARGE SCALE GENOMIC DNA]</scope>
    <source>
        <strain evidence="2 3">SEH01</strain>
    </source>
</reference>
<evidence type="ECO:0000313" key="2">
    <source>
        <dbReference type="EMBL" id="RVU48395.1"/>
    </source>
</evidence>
<proteinExistence type="predicted"/>
<dbReference type="Proteomes" id="UP000282926">
    <property type="component" value="Unassembled WGS sequence"/>
</dbReference>
<sequence>MVDANDTRTGGCTKTTDAPALVVPDERPWELVEDQSMDRDALRRRLWRWASIEVIGRLAGGTNPGVVVSLGEGRRAVYREYAGGRRAWQTECGVCGELAGVVGAPALLDCGEERDGSRRADYWSLVAYVDGEAAACPTQVDVAEAIVRIASARRYACPGLLGEGLALTKRWDTHRAEFDGFMGWALGQEVVVERLGVARLARVRATIAAGGEALAMLGAEAYLMHGDLKDAHVMGRRVGGAWGWCLVDWEMGRAGHPLIELGRWSASRTLSRWREESAQVLKLLEARWPPGRWARGWEVVELYRLQTLVGTLKAGARREDAVIWALTAIDALLA</sequence>
<keyword evidence="3" id="KW-1185">Reference proteome</keyword>
<evidence type="ECO:0000313" key="3">
    <source>
        <dbReference type="Proteomes" id="UP000282926"/>
    </source>
</evidence>
<dbReference type="InterPro" id="IPR011009">
    <property type="entry name" value="Kinase-like_dom_sf"/>
</dbReference>
<feature type="domain" description="Aminoglycoside phosphotransferase" evidence="1">
    <location>
        <begin position="63"/>
        <end position="276"/>
    </location>
</feature>
<gene>
    <name evidence="2" type="ORF">EA187_02870</name>
</gene>
<name>A0ABY0CY92_9DELT</name>
<protein>
    <recommendedName>
        <fullName evidence="1">Aminoglycoside phosphotransferase domain-containing protein</fullName>
    </recommendedName>
</protein>
<accession>A0ABY0CY92</accession>
<evidence type="ECO:0000259" key="1">
    <source>
        <dbReference type="Pfam" id="PF01636"/>
    </source>
</evidence>
<dbReference type="EMBL" id="SADD01000001">
    <property type="protein sequence ID" value="RVU48395.1"/>
    <property type="molecule type" value="Genomic_DNA"/>
</dbReference>
<organism evidence="2 3">
    <name type="scientific">Lujinxingia sediminis</name>
    <dbReference type="NCBI Taxonomy" id="2480984"/>
    <lineage>
        <taxon>Bacteria</taxon>
        <taxon>Deltaproteobacteria</taxon>
        <taxon>Bradymonadales</taxon>
        <taxon>Lujinxingiaceae</taxon>
        <taxon>Lujinxingia</taxon>
    </lineage>
</organism>
<dbReference type="RefSeq" id="WP_127779105.1">
    <property type="nucleotide sequence ID" value="NZ_SADD01000001.1"/>
</dbReference>
<dbReference type="Gene3D" id="3.90.1200.10">
    <property type="match status" value="1"/>
</dbReference>
<comment type="caution">
    <text evidence="2">The sequence shown here is derived from an EMBL/GenBank/DDBJ whole genome shotgun (WGS) entry which is preliminary data.</text>
</comment>